<comment type="caution">
    <text evidence="4">The sequence shown here is derived from an EMBL/GenBank/DDBJ whole genome shotgun (WGS) entry which is preliminary data.</text>
</comment>
<name>A0ABR6L5U3_9HYPH</name>
<evidence type="ECO:0000256" key="1">
    <source>
        <dbReference type="ARBA" id="ARBA00022741"/>
    </source>
</evidence>
<dbReference type="Pfam" id="PF06564">
    <property type="entry name" value="CBP_BcsQ"/>
    <property type="match status" value="1"/>
</dbReference>
<protein>
    <submittedName>
        <fullName evidence="4">Mrp family chromosome partitioning ATPase/capsular polysaccharide biosynthesis protein</fullName>
    </submittedName>
</protein>
<evidence type="ECO:0000313" key="4">
    <source>
        <dbReference type="EMBL" id="MBB4652152.1"/>
    </source>
</evidence>
<dbReference type="Proteomes" id="UP000539538">
    <property type="component" value="Unassembled WGS sequence"/>
</dbReference>
<proteinExistence type="predicted"/>
<organism evidence="4 5">
    <name type="scientific">Aminobacter niigataensis</name>
    <dbReference type="NCBI Taxonomy" id="83265"/>
    <lineage>
        <taxon>Bacteria</taxon>
        <taxon>Pseudomonadati</taxon>
        <taxon>Pseudomonadota</taxon>
        <taxon>Alphaproteobacteria</taxon>
        <taxon>Hyphomicrobiales</taxon>
        <taxon>Phyllobacteriaceae</taxon>
        <taxon>Aminobacter</taxon>
    </lineage>
</organism>
<dbReference type="InterPro" id="IPR050445">
    <property type="entry name" value="Bact_polysacc_biosynth/exp"/>
</dbReference>
<dbReference type="PANTHER" id="PTHR32309:SF13">
    <property type="entry name" value="FERRIC ENTEROBACTIN TRANSPORT PROTEIN FEPE"/>
    <property type="match status" value="1"/>
</dbReference>
<dbReference type="CDD" id="cd05387">
    <property type="entry name" value="BY-kinase"/>
    <property type="match status" value="1"/>
</dbReference>
<dbReference type="SUPFAM" id="SSF52540">
    <property type="entry name" value="P-loop containing nucleoside triphosphate hydrolases"/>
    <property type="match status" value="1"/>
</dbReference>
<sequence length="496" mass="53254">MLESRHPKELPIQQGVASDASLYDWRWMIRSALKGFWLILAGGVLCGALAVAYVSLRPALYTASAVLNITNLRLTTSGEDAFFTESQFDPTFLETQIETIGSTPVLSNVIQTLKLGQPDALDQQGALKALRGGLAIQRLGQSNLVEIRYTSGTPQHAATVANEVARAYMAKQESDRAEAVQSASGWLRDRLREAGPKAQVMSAATPPVDKSNPRGLVIIALAGIVGGAAGFVAALTLAFLDRSFRRTDQLTSTVGVECFGVIPNVQHDHASSKQGSPALLSEIARRPGTPEWQTLRLASVAILPLAATPHMRSLGVTSALPGEGKTVLAANLALHIAQMGKRALLVDAQSYRPELSKSMEYANRRGLVDYIEGRESDLKALIVQDTRTGLDTLPYGQAGKAPGMLWAGRMEHLLNQAAAYDLVVFDLPALDAAGDLRASARFIDSFVLVVEAGRVSDEALSVALSATPPVWEKLVGSILNRCDPQPVFKWLPTFGR</sequence>
<accession>A0ABR6L5U3</accession>
<dbReference type="Gene3D" id="3.40.50.300">
    <property type="entry name" value="P-loop containing nucleotide triphosphate hydrolases"/>
    <property type="match status" value="1"/>
</dbReference>
<keyword evidence="3" id="KW-1133">Transmembrane helix</keyword>
<keyword evidence="1" id="KW-0547">Nucleotide-binding</keyword>
<dbReference type="InterPro" id="IPR027417">
    <property type="entry name" value="P-loop_NTPase"/>
</dbReference>
<evidence type="ECO:0000256" key="3">
    <source>
        <dbReference type="SAM" id="Phobius"/>
    </source>
</evidence>
<dbReference type="PANTHER" id="PTHR32309">
    <property type="entry name" value="TYROSINE-PROTEIN KINASE"/>
    <property type="match status" value="1"/>
</dbReference>
<evidence type="ECO:0000313" key="5">
    <source>
        <dbReference type="Proteomes" id="UP000539538"/>
    </source>
</evidence>
<keyword evidence="5" id="KW-1185">Reference proteome</keyword>
<evidence type="ECO:0000256" key="2">
    <source>
        <dbReference type="ARBA" id="ARBA00022840"/>
    </source>
</evidence>
<keyword evidence="3" id="KW-0472">Membrane</keyword>
<dbReference type="EMBL" id="JACHOT010000006">
    <property type="protein sequence ID" value="MBB4652152.1"/>
    <property type="molecule type" value="Genomic_DNA"/>
</dbReference>
<dbReference type="InterPro" id="IPR017746">
    <property type="entry name" value="Cellulose_synthase_operon_BcsQ"/>
</dbReference>
<feature type="transmembrane region" description="Helical" evidence="3">
    <location>
        <begin position="216"/>
        <end position="240"/>
    </location>
</feature>
<keyword evidence="2" id="KW-0067">ATP-binding</keyword>
<dbReference type="InterPro" id="IPR005702">
    <property type="entry name" value="Wzc-like_C"/>
</dbReference>
<gene>
    <name evidence="4" type="ORF">GGQ99_003928</name>
</gene>
<keyword evidence="3" id="KW-0812">Transmembrane</keyword>
<reference evidence="4 5" key="1">
    <citation type="submission" date="2020-08" db="EMBL/GenBank/DDBJ databases">
        <title>Genomic Encyclopedia of Type Strains, Phase IV (KMG-IV): sequencing the most valuable type-strain genomes for metagenomic binning, comparative biology and taxonomic classification.</title>
        <authorList>
            <person name="Goeker M."/>
        </authorList>
    </citation>
    <scope>NUCLEOTIDE SEQUENCE [LARGE SCALE GENOMIC DNA]</scope>
    <source>
        <strain evidence="4 5">DSM 7050</strain>
    </source>
</reference>
<feature type="transmembrane region" description="Helical" evidence="3">
    <location>
        <begin position="36"/>
        <end position="56"/>
    </location>
</feature>
<dbReference type="RefSeq" id="WP_183263792.1">
    <property type="nucleotide sequence ID" value="NZ_BAAAVZ010000009.1"/>
</dbReference>